<evidence type="ECO:0000256" key="4">
    <source>
        <dbReference type="ARBA" id="ARBA00022679"/>
    </source>
</evidence>
<dbReference type="EMBL" id="CP094970">
    <property type="protein sequence ID" value="UYM05961.1"/>
    <property type="molecule type" value="Genomic_DNA"/>
</dbReference>
<evidence type="ECO:0000259" key="7">
    <source>
        <dbReference type="Pfam" id="PF00155"/>
    </source>
</evidence>
<evidence type="ECO:0000256" key="3">
    <source>
        <dbReference type="ARBA" id="ARBA00022576"/>
    </source>
</evidence>
<sequence>MATISPTLAINEEIARRTAAGLDTVPLGFGEANVPVHPALVRRLADSAARNQYGPVAGSAALLEAAAGYWDRRALPTGPAQVVSGPGSKPLLYALFQALGGPVALPKPSWVSYAAQARLLGIDAHLVPTGPSEGGVPDPDRLDALARECAADVPLRAVLVTLPDNPTGTLASPETIGELCAAARRHDLTIISDEIYRDLVHDAAATYVSAADLAPERTIITSGLSKSLALGGWRIGVARFPADPAYAEVRATVLTAASEIWSAAPQPVQSAAAWAYGEPAELVDHIARGRRLHGAIARASASVFARHGAHVPEPVGGFYVYPSFDSMREQLRDRWSITTSAGLASTLLDRFGVATLPGAAFGDDPERLTLRVATSMLNGGDDSERTRALESEDPTTLPWVARRLDQLAAALSALT</sequence>
<dbReference type="EC" id="2.6.1.-" evidence="6"/>
<keyword evidence="3 6" id="KW-0032">Aminotransferase</keyword>
<dbReference type="Pfam" id="PF00155">
    <property type="entry name" value="Aminotran_1_2"/>
    <property type="match status" value="1"/>
</dbReference>
<comment type="similarity">
    <text evidence="2 6">Belongs to the class-I pyridoxal-phosphate-dependent aminotransferase family.</text>
</comment>
<dbReference type="InterPro" id="IPR015422">
    <property type="entry name" value="PyrdxlP-dep_Trfase_small"/>
</dbReference>
<protein>
    <recommendedName>
        <fullName evidence="6">Aminotransferase</fullName>
        <ecNumber evidence="6">2.6.1.-</ecNumber>
    </recommendedName>
</protein>
<evidence type="ECO:0000256" key="1">
    <source>
        <dbReference type="ARBA" id="ARBA00001933"/>
    </source>
</evidence>
<comment type="cofactor">
    <cofactor evidence="1 6">
        <name>pyridoxal 5'-phosphate</name>
        <dbReference type="ChEBI" id="CHEBI:597326"/>
    </cofactor>
</comment>
<evidence type="ECO:0000256" key="6">
    <source>
        <dbReference type="RuleBase" id="RU000481"/>
    </source>
</evidence>
<dbReference type="PANTHER" id="PTHR46383:SF1">
    <property type="entry name" value="ASPARTATE AMINOTRANSFERASE"/>
    <property type="match status" value="1"/>
</dbReference>
<organism evidence="8 9">
    <name type="scientific">Solicola gregarius</name>
    <dbReference type="NCBI Taxonomy" id="2908642"/>
    <lineage>
        <taxon>Bacteria</taxon>
        <taxon>Bacillati</taxon>
        <taxon>Actinomycetota</taxon>
        <taxon>Actinomycetes</taxon>
        <taxon>Propionibacteriales</taxon>
        <taxon>Nocardioidaceae</taxon>
        <taxon>Solicola</taxon>
    </lineage>
</organism>
<dbReference type="GO" id="GO:0006520">
    <property type="term" value="P:amino acid metabolic process"/>
    <property type="evidence" value="ECO:0007669"/>
    <property type="project" value="InterPro"/>
</dbReference>
<dbReference type="InterPro" id="IPR015424">
    <property type="entry name" value="PyrdxlP-dep_Trfase"/>
</dbReference>
<dbReference type="InterPro" id="IPR050596">
    <property type="entry name" value="AspAT/PAT-like"/>
</dbReference>
<accession>A0AA46TIR8</accession>
<dbReference type="Gene3D" id="3.90.1150.10">
    <property type="entry name" value="Aspartate Aminotransferase, domain 1"/>
    <property type="match status" value="1"/>
</dbReference>
<evidence type="ECO:0000313" key="8">
    <source>
        <dbReference type="EMBL" id="UYM05961.1"/>
    </source>
</evidence>
<dbReference type="Proteomes" id="UP001164390">
    <property type="component" value="Chromosome"/>
</dbReference>
<dbReference type="InterPro" id="IPR015421">
    <property type="entry name" value="PyrdxlP-dep_Trfase_major"/>
</dbReference>
<name>A0AA46TIR8_9ACTN</name>
<dbReference type="Gene3D" id="3.40.640.10">
    <property type="entry name" value="Type I PLP-dependent aspartate aminotransferase-like (Major domain)"/>
    <property type="match status" value="1"/>
</dbReference>
<evidence type="ECO:0000256" key="5">
    <source>
        <dbReference type="ARBA" id="ARBA00022898"/>
    </source>
</evidence>
<dbReference type="PANTHER" id="PTHR46383">
    <property type="entry name" value="ASPARTATE AMINOTRANSFERASE"/>
    <property type="match status" value="1"/>
</dbReference>
<dbReference type="InterPro" id="IPR004839">
    <property type="entry name" value="Aminotransferase_I/II_large"/>
</dbReference>
<dbReference type="GO" id="GO:0008483">
    <property type="term" value="F:transaminase activity"/>
    <property type="evidence" value="ECO:0007669"/>
    <property type="project" value="UniProtKB-KW"/>
</dbReference>
<gene>
    <name evidence="8" type="ORF">L0C25_02480</name>
</gene>
<keyword evidence="4 6" id="KW-0808">Transferase</keyword>
<dbReference type="AlphaFoldDB" id="A0AA46TIR8"/>
<dbReference type="CDD" id="cd00609">
    <property type="entry name" value="AAT_like"/>
    <property type="match status" value="1"/>
</dbReference>
<proteinExistence type="inferred from homology"/>
<keyword evidence="9" id="KW-1185">Reference proteome</keyword>
<dbReference type="InterPro" id="IPR004838">
    <property type="entry name" value="NHTrfase_class1_PyrdxlP-BS"/>
</dbReference>
<reference evidence="8" key="1">
    <citation type="submission" date="2022-01" db="EMBL/GenBank/DDBJ databases">
        <title>Nocardioidaceae gen. sp. A5X3R13.</title>
        <authorList>
            <person name="Lopez Marin M.A."/>
            <person name="Uhlik O."/>
        </authorList>
    </citation>
    <scope>NUCLEOTIDE SEQUENCE</scope>
    <source>
        <strain evidence="8">A5X3R13</strain>
    </source>
</reference>
<dbReference type="KEGG" id="sgrg:L0C25_02480"/>
<feature type="domain" description="Aminotransferase class I/classII large" evidence="7">
    <location>
        <begin position="42"/>
        <end position="372"/>
    </location>
</feature>
<dbReference type="RefSeq" id="WP_271634807.1">
    <property type="nucleotide sequence ID" value="NZ_CP094970.1"/>
</dbReference>
<evidence type="ECO:0000256" key="2">
    <source>
        <dbReference type="ARBA" id="ARBA00007441"/>
    </source>
</evidence>
<dbReference type="PROSITE" id="PS00105">
    <property type="entry name" value="AA_TRANSFER_CLASS_1"/>
    <property type="match status" value="1"/>
</dbReference>
<dbReference type="SUPFAM" id="SSF53383">
    <property type="entry name" value="PLP-dependent transferases"/>
    <property type="match status" value="1"/>
</dbReference>
<dbReference type="GO" id="GO:0030170">
    <property type="term" value="F:pyridoxal phosphate binding"/>
    <property type="evidence" value="ECO:0007669"/>
    <property type="project" value="InterPro"/>
</dbReference>
<keyword evidence="5" id="KW-0663">Pyridoxal phosphate</keyword>
<evidence type="ECO:0000313" key="9">
    <source>
        <dbReference type="Proteomes" id="UP001164390"/>
    </source>
</evidence>